<evidence type="ECO:0000313" key="2">
    <source>
        <dbReference type="EMBL" id="KAJ2900184.1"/>
    </source>
</evidence>
<dbReference type="FunFam" id="3.40.50.150:FF:000554">
    <property type="entry name" value="Cation-transporting ATPase"/>
    <property type="match status" value="1"/>
</dbReference>
<dbReference type="InterPro" id="IPR029063">
    <property type="entry name" value="SAM-dependent_MTases_sf"/>
</dbReference>
<name>A0AAD5RVJ5_9PEZI</name>
<dbReference type="CDD" id="cd02440">
    <property type="entry name" value="AdoMet_MTases"/>
    <property type="match status" value="1"/>
</dbReference>
<comment type="similarity">
    <text evidence="1">Belongs to the CFA/CMAS family.</text>
</comment>
<keyword evidence="3" id="KW-1185">Reference proteome</keyword>
<evidence type="ECO:0008006" key="4">
    <source>
        <dbReference type="Google" id="ProtNLM"/>
    </source>
</evidence>
<accession>A0AAD5RVJ5</accession>
<evidence type="ECO:0000256" key="1">
    <source>
        <dbReference type="ARBA" id="ARBA00010815"/>
    </source>
</evidence>
<organism evidence="2 3">
    <name type="scientific">Zalerion maritima</name>
    <dbReference type="NCBI Taxonomy" id="339359"/>
    <lineage>
        <taxon>Eukaryota</taxon>
        <taxon>Fungi</taxon>
        <taxon>Dikarya</taxon>
        <taxon>Ascomycota</taxon>
        <taxon>Pezizomycotina</taxon>
        <taxon>Sordariomycetes</taxon>
        <taxon>Lulworthiomycetidae</taxon>
        <taxon>Lulworthiales</taxon>
        <taxon>Lulworthiaceae</taxon>
        <taxon>Zalerion</taxon>
    </lineage>
</organism>
<reference evidence="2" key="1">
    <citation type="submission" date="2022-07" db="EMBL/GenBank/DDBJ databases">
        <title>Draft genome sequence of Zalerion maritima ATCC 34329, a (micro)plastics degrading marine fungus.</title>
        <authorList>
            <person name="Paco A."/>
            <person name="Goncalves M.F.M."/>
            <person name="Rocha-Santos T.A.P."/>
            <person name="Alves A."/>
        </authorList>
    </citation>
    <scope>NUCLEOTIDE SEQUENCE</scope>
    <source>
        <strain evidence="2">ATCC 34329</strain>
    </source>
</reference>
<dbReference type="PANTHER" id="PTHR43832:SF1">
    <property type="entry name" value="S-ADENOSYL-L-METHIONINE-DEPENDENT METHYLTRANSFERASES SUPERFAMILY PROTEIN"/>
    <property type="match status" value="1"/>
</dbReference>
<protein>
    <recommendedName>
        <fullName evidence="4">S-adenosyl-L-methionine-dependent methyltransferase</fullName>
    </recommendedName>
</protein>
<dbReference type="EMBL" id="JAKWBI020000177">
    <property type="protein sequence ID" value="KAJ2900184.1"/>
    <property type="molecule type" value="Genomic_DNA"/>
</dbReference>
<sequence>MNAADTLLDMGILPHFLIRLGIRSNLRERLGQIKPKSLEEATEKKWKWIEESRTKPIAIDTEKANEQHYEVETGVLKGTLGPWMKYSCCLYENENEGLAEAEENMLGLYVKRAGLREGMRVLDLGCGWGSGALYYATHLGPSSDIVAFSNSSTQKLHIEAQARERGLKNVTVITGNVAMYDFTTLEPFDRVVSIEMFEHMKNYSALMSKVSSCLKPGGRLFVHMFAHKDTPYDYEEGWMTRNFFQGGTMPSRDLLLWFQQELKVKGSWWVSGKHYSRTCEDWLAKMLGQKKEIWGDLVKTYGGEDGARIWWNRWQVFYLACSELFRYEGGDTWGVVHYLFEKPGGVAEERGS</sequence>
<proteinExistence type="inferred from homology"/>
<dbReference type="SUPFAM" id="SSF53335">
    <property type="entry name" value="S-adenosyl-L-methionine-dependent methyltransferases"/>
    <property type="match status" value="1"/>
</dbReference>
<evidence type="ECO:0000313" key="3">
    <source>
        <dbReference type="Proteomes" id="UP001201980"/>
    </source>
</evidence>
<dbReference type="Gene3D" id="3.40.50.150">
    <property type="entry name" value="Vaccinia Virus protein VP39"/>
    <property type="match status" value="1"/>
</dbReference>
<dbReference type="Pfam" id="PF02353">
    <property type="entry name" value="CMAS"/>
    <property type="match status" value="1"/>
</dbReference>
<dbReference type="PANTHER" id="PTHR43832">
    <property type="match status" value="1"/>
</dbReference>
<dbReference type="AlphaFoldDB" id="A0AAD5RVJ5"/>
<dbReference type="Proteomes" id="UP001201980">
    <property type="component" value="Unassembled WGS sequence"/>
</dbReference>
<gene>
    <name evidence="2" type="ORF">MKZ38_002543</name>
</gene>
<comment type="caution">
    <text evidence="2">The sequence shown here is derived from an EMBL/GenBank/DDBJ whole genome shotgun (WGS) entry which is preliminary data.</text>
</comment>